<dbReference type="PANTHER" id="PTHR19302:SF27">
    <property type="entry name" value="GAMMA-TUBULIN COMPLEX COMPONENT 4"/>
    <property type="match status" value="1"/>
</dbReference>
<keyword evidence="3 6" id="KW-0963">Cytoplasm</keyword>
<dbReference type="GO" id="GO:0031122">
    <property type="term" value="P:cytoplasmic microtubule organization"/>
    <property type="evidence" value="ECO:0007669"/>
    <property type="project" value="TreeGrafter"/>
</dbReference>
<dbReference type="GO" id="GO:0051011">
    <property type="term" value="F:microtubule minus-end binding"/>
    <property type="evidence" value="ECO:0007669"/>
    <property type="project" value="TreeGrafter"/>
</dbReference>
<gene>
    <name evidence="8" type="ORF">BpHYR1_032197</name>
</gene>
<evidence type="ECO:0000256" key="4">
    <source>
        <dbReference type="ARBA" id="ARBA00022701"/>
    </source>
</evidence>
<dbReference type="PANTHER" id="PTHR19302">
    <property type="entry name" value="GAMMA TUBULIN COMPLEX PROTEIN"/>
    <property type="match status" value="1"/>
</dbReference>
<proteinExistence type="inferred from homology"/>
<dbReference type="Gene3D" id="1.20.120.1900">
    <property type="entry name" value="Gamma-tubulin complex, C-terminal domain"/>
    <property type="match status" value="1"/>
</dbReference>
<evidence type="ECO:0000256" key="2">
    <source>
        <dbReference type="ARBA" id="ARBA00010337"/>
    </source>
</evidence>
<dbReference type="GO" id="GO:0051225">
    <property type="term" value="P:spindle assembly"/>
    <property type="evidence" value="ECO:0007669"/>
    <property type="project" value="TreeGrafter"/>
</dbReference>
<evidence type="ECO:0000256" key="5">
    <source>
        <dbReference type="ARBA" id="ARBA00023212"/>
    </source>
</evidence>
<reference evidence="8 9" key="1">
    <citation type="journal article" date="2018" name="Sci. Rep.">
        <title>Genomic signatures of local adaptation to the degree of environmental predictability in rotifers.</title>
        <authorList>
            <person name="Franch-Gras L."/>
            <person name="Hahn C."/>
            <person name="Garcia-Roger E.M."/>
            <person name="Carmona M.J."/>
            <person name="Serra M."/>
            <person name="Gomez A."/>
        </authorList>
    </citation>
    <scope>NUCLEOTIDE SEQUENCE [LARGE SCALE GENOMIC DNA]</scope>
    <source>
        <strain evidence="8">HYR1</strain>
    </source>
</reference>
<comment type="subcellular location">
    <subcellularLocation>
        <location evidence="1 6">Cytoplasm</location>
        <location evidence="1 6">Cytoskeleton</location>
        <location evidence="1 6">Microtubule organizing center</location>
    </subcellularLocation>
</comment>
<evidence type="ECO:0000256" key="3">
    <source>
        <dbReference type="ARBA" id="ARBA00022490"/>
    </source>
</evidence>
<protein>
    <recommendedName>
        <fullName evidence="6">Gamma-tubulin complex component</fullName>
    </recommendedName>
</protein>
<comment type="similarity">
    <text evidence="2 6">Belongs to the TUBGCP family.</text>
</comment>
<keyword evidence="9" id="KW-1185">Reference proteome</keyword>
<comment type="caution">
    <text evidence="8">The sequence shown here is derived from an EMBL/GenBank/DDBJ whole genome shotgun (WGS) entry which is preliminary data.</text>
</comment>
<evidence type="ECO:0000256" key="1">
    <source>
        <dbReference type="ARBA" id="ARBA00004267"/>
    </source>
</evidence>
<dbReference type="GO" id="GO:0000930">
    <property type="term" value="C:gamma-tubulin complex"/>
    <property type="evidence" value="ECO:0007669"/>
    <property type="project" value="TreeGrafter"/>
</dbReference>
<dbReference type="GO" id="GO:0051321">
    <property type="term" value="P:meiotic cell cycle"/>
    <property type="evidence" value="ECO:0007669"/>
    <property type="project" value="TreeGrafter"/>
</dbReference>
<evidence type="ECO:0000313" key="8">
    <source>
        <dbReference type="EMBL" id="RNA23608.1"/>
    </source>
</evidence>
<dbReference type="GO" id="GO:0007020">
    <property type="term" value="P:microtubule nucleation"/>
    <property type="evidence" value="ECO:0007669"/>
    <property type="project" value="InterPro"/>
</dbReference>
<dbReference type="InterPro" id="IPR040457">
    <property type="entry name" value="GCP_C"/>
</dbReference>
<dbReference type="InterPro" id="IPR042241">
    <property type="entry name" value="GCP_C_sf"/>
</dbReference>
<evidence type="ECO:0000256" key="6">
    <source>
        <dbReference type="RuleBase" id="RU363050"/>
    </source>
</evidence>
<keyword evidence="4 6" id="KW-0493">Microtubule</keyword>
<name>A0A3M7RJY0_BRAPC</name>
<dbReference type="OrthoDB" id="78652at2759"/>
<organism evidence="8 9">
    <name type="scientific">Brachionus plicatilis</name>
    <name type="common">Marine rotifer</name>
    <name type="synonym">Brachionus muelleri</name>
    <dbReference type="NCBI Taxonomy" id="10195"/>
    <lineage>
        <taxon>Eukaryota</taxon>
        <taxon>Metazoa</taxon>
        <taxon>Spiralia</taxon>
        <taxon>Gnathifera</taxon>
        <taxon>Rotifera</taxon>
        <taxon>Eurotatoria</taxon>
        <taxon>Monogononta</taxon>
        <taxon>Pseudotrocha</taxon>
        <taxon>Ploima</taxon>
        <taxon>Brachionidae</taxon>
        <taxon>Brachionus</taxon>
    </lineage>
</organism>
<dbReference type="InterPro" id="IPR007259">
    <property type="entry name" value="GCP"/>
</dbReference>
<dbReference type="GO" id="GO:0005874">
    <property type="term" value="C:microtubule"/>
    <property type="evidence" value="ECO:0007669"/>
    <property type="project" value="UniProtKB-KW"/>
</dbReference>
<dbReference type="Proteomes" id="UP000276133">
    <property type="component" value="Unassembled WGS sequence"/>
</dbReference>
<dbReference type="STRING" id="10195.A0A3M7RJY0"/>
<accession>A0A3M7RJY0</accession>
<keyword evidence="5 6" id="KW-0206">Cytoskeleton</keyword>
<sequence>MTSKVLKKYNETFNYLLMIRRVQIELNQCFKFQMRLGNKPNSINPKIWITRNHMSFLIDNLQFYLQADVLETQFEELGNKIKSSKDFEQIRYAHDTFLTKIQAQSFILNNLVSSCLNDIMESCLNFCSILTGVEDKLINKEFPNEKIESIIKVFQLQSGTLYQTFRSLEKRQFGSHLEQLLTRINFNNYMAEHNGLL</sequence>
<dbReference type="Pfam" id="PF04130">
    <property type="entry name" value="GCP_C_terminal"/>
    <property type="match status" value="1"/>
</dbReference>
<dbReference type="AlphaFoldDB" id="A0A3M7RJY0"/>
<dbReference type="EMBL" id="REGN01003250">
    <property type="protein sequence ID" value="RNA23608.1"/>
    <property type="molecule type" value="Genomic_DNA"/>
</dbReference>
<dbReference type="GO" id="GO:0000922">
    <property type="term" value="C:spindle pole"/>
    <property type="evidence" value="ECO:0007669"/>
    <property type="project" value="InterPro"/>
</dbReference>
<feature type="domain" description="Gamma tubulin complex component C-terminal" evidence="7">
    <location>
        <begin position="2"/>
        <end position="189"/>
    </location>
</feature>
<dbReference type="GO" id="GO:0043015">
    <property type="term" value="F:gamma-tubulin binding"/>
    <property type="evidence" value="ECO:0007669"/>
    <property type="project" value="InterPro"/>
</dbReference>
<evidence type="ECO:0000313" key="9">
    <source>
        <dbReference type="Proteomes" id="UP000276133"/>
    </source>
</evidence>
<evidence type="ECO:0000259" key="7">
    <source>
        <dbReference type="Pfam" id="PF04130"/>
    </source>
</evidence>
<dbReference type="GO" id="GO:0000278">
    <property type="term" value="P:mitotic cell cycle"/>
    <property type="evidence" value="ECO:0007669"/>
    <property type="project" value="TreeGrafter"/>
</dbReference>